<evidence type="ECO:0000313" key="2">
    <source>
        <dbReference type="Proteomes" id="UP001276564"/>
    </source>
</evidence>
<evidence type="ECO:0008006" key="3">
    <source>
        <dbReference type="Google" id="ProtNLM"/>
    </source>
</evidence>
<gene>
    <name evidence="1" type="ORF">RFM23_14350</name>
</gene>
<protein>
    <recommendedName>
        <fullName evidence="3">HEPN AbiU2-like domain-containing protein</fullName>
    </recommendedName>
</protein>
<comment type="caution">
    <text evidence="1">The sequence shown here is derived from an EMBL/GenBank/DDBJ whole genome shotgun (WGS) entry which is preliminary data.</text>
</comment>
<keyword evidence="2" id="KW-1185">Reference proteome</keyword>
<evidence type="ECO:0000313" key="1">
    <source>
        <dbReference type="EMBL" id="MDX8538800.1"/>
    </source>
</evidence>
<name>A0ABU5AND9_9HYPH</name>
<reference evidence="1 2" key="1">
    <citation type="submission" date="2023-08" db="EMBL/GenBank/DDBJ databases">
        <title>Implementing the SeqCode for naming new Mesorhizobium species isolated from Vachellia karroo root nodules.</title>
        <authorList>
            <person name="Van Lill M."/>
        </authorList>
    </citation>
    <scope>NUCLEOTIDE SEQUENCE [LARGE SCALE GENOMIC DNA]</scope>
    <source>
        <strain evidence="1 2">VK4B</strain>
    </source>
</reference>
<proteinExistence type="predicted"/>
<sequence>MPQDDAWSIWHDPTNMFSQYVEGTIVPKAFLPAIGYVIVAFSQLDRQLDLSIAHLLGADRETGRAITASSIHYQPRIDLLKRLIELRVTDGADKRKLDKIAEKISSVAQKRHRLIHDYVGKLTQAITIPPSSPTLNFSRKDTAKDTEFTEQSLQELGSQMLDLAYRLQRFTKADSRWSEGNSFPWRDRRHESING</sequence>
<dbReference type="RefSeq" id="WP_320320653.1">
    <property type="nucleotide sequence ID" value="NZ_JAVIIP010000006.1"/>
</dbReference>
<dbReference type="Proteomes" id="UP001276564">
    <property type="component" value="Unassembled WGS sequence"/>
</dbReference>
<accession>A0ABU5AND9</accession>
<dbReference type="EMBL" id="JAVIIP010000006">
    <property type="protein sequence ID" value="MDX8538800.1"/>
    <property type="molecule type" value="Genomic_DNA"/>
</dbReference>
<organism evidence="1 2">
    <name type="scientific">Mesorhizobium abyssinicae</name>
    <dbReference type="NCBI Taxonomy" id="1209958"/>
    <lineage>
        <taxon>Bacteria</taxon>
        <taxon>Pseudomonadati</taxon>
        <taxon>Pseudomonadota</taxon>
        <taxon>Alphaproteobacteria</taxon>
        <taxon>Hyphomicrobiales</taxon>
        <taxon>Phyllobacteriaceae</taxon>
        <taxon>Mesorhizobium</taxon>
    </lineage>
</organism>